<evidence type="ECO:0000256" key="4">
    <source>
        <dbReference type="ARBA" id="ARBA00022692"/>
    </source>
</evidence>
<dbReference type="NCBIfam" id="TIGR01297">
    <property type="entry name" value="CDF"/>
    <property type="match status" value="1"/>
</dbReference>
<dbReference type="InterPro" id="IPR027469">
    <property type="entry name" value="Cation_efflux_TMD_sf"/>
</dbReference>
<dbReference type="InterPro" id="IPR058533">
    <property type="entry name" value="Cation_efflux_TM"/>
</dbReference>
<dbReference type="Proteomes" id="UP001597497">
    <property type="component" value="Unassembled WGS sequence"/>
</dbReference>
<name>A0ABW5RFH8_9BACL</name>
<keyword evidence="5 8" id="KW-1133">Transmembrane helix</keyword>
<keyword evidence="3" id="KW-0813">Transport</keyword>
<keyword evidence="7 8" id="KW-0472">Membrane</keyword>
<evidence type="ECO:0000256" key="6">
    <source>
        <dbReference type="ARBA" id="ARBA00023065"/>
    </source>
</evidence>
<gene>
    <name evidence="11" type="ORF">ACFSUC_19225</name>
</gene>
<dbReference type="RefSeq" id="WP_379931270.1">
    <property type="nucleotide sequence ID" value="NZ_JBHUMM010000045.1"/>
</dbReference>
<dbReference type="EMBL" id="JBHUMM010000045">
    <property type="protein sequence ID" value="MFD2673687.1"/>
    <property type="molecule type" value="Genomic_DNA"/>
</dbReference>
<feature type="transmembrane region" description="Helical" evidence="8">
    <location>
        <begin position="62"/>
        <end position="80"/>
    </location>
</feature>
<dbReference type="Pfam" id="PF01545">
    <property type="entry name" value="Cation_efflux"/>
    <property type="match status" value="1"/>
</dbReference>
<evidence type="ECO:0000259" key="9">
    <source>
        <dbReference type="Pfam" id="PF01545"/>
    </source>
</evidence>
<evidence type="ECO:0000256" key="2">
    <source>
        <dbReference type="ARBA" id="ARBA00008873"/>
    </source>
</evidence>
<comment type="subcellular location">
    <subcellularLocation>
        <location evidence="1">Membrane</location>
        <topology evidence="1">Multi-pass membrane protein</topology>
    </subcellularLocation>
</comment>
<evidence type="ECO:0000256" key="7">
    <source>
        <dbReference type="ARBA" id="ARBA00023136"/>
    </source>
</evidence>
<dbReference type="InterPro" id="IPR027470">
    <property type="entry name" value="Cation_efflux_CTD"/>
</dbReference>
<feature type="transmembrane region" description="Helical" evidence="8">
    <location>
        <begin position="92"/>
        <end position="116"/>
    </location>
</feature>
<evidence type="ECO:0000256" key="8">
    <source>
        <dbReference type="SAM" id="Phobius"/>
    </source>
</evidence>
<organism evidence="11 12">
    <name type="scientific">Marinicrinis sediminis</name>
    <dbReference type="NCBI Taxonomy" id="1652465"/>
    <lineage>
        <taxon>Bacteria</taxon>
        <taxon>Bacillati</taxon>
        <taxon>Bacillota</taxon>
        <taxon>Bacilli</taxon>
        <taxon>Bacillales</taxon>
        <taxon>Paenibacillaceae</taxon>
    </lineage>
</organism>
<feature type="transmembrane region" description="Helical" evidence="8">
    <location>
        <begin position="201"/>
        <end position="222"/>
    </location>
</feature>
<evidence type="ECO:0000256" key="1">
    <source>
        <dbReference type="ARBA" id="ARBA00004141"/>
    </source>
</evidence>
<dbReference type="Gene3D" id="1.20.1510.10">
    <property type="entry name" value="Cation efflux protein transmembrane domain"/>
    <property type="match status" value="1"/>
</dbReference>
<keyword evidence="6" id="KW-0406">Ion transport</keyword>
<keyword evidence="12" id="KW-1185">Reference proteome</keyword>
<dbReference type="InterPro" id="IPR002524">
    <property type="entry name" value="Cation_efflux"/>
</dbReference>
<comment type="caution">
    <text evidence="11">The sequence shown here is derived from an EMBL/GenBank/DDBJ whole genome shotgun (WGS) entry which is preliminary data.</text>
</comment>
<accession>A0ABW5RFH8</accession>
<feature type="domain" description="Cation efflux protein cytoplasmic" evidence="10">
    <location>
        <begin position="227"/>
        <end position="301"/>
    </location>
</feature>
<dbReference type="PANTHER" id="PTHR11562">
    <property type="entry name" value="CATION EFFLUX PROTEIN/ ZINC TRANSPORTER"/>
    <property type="match status" value="1"/>
</dbReference>
<evidence type="ECO:0000256" key="5">
    <source>
        <dbReference type="ARBA" id="ARBA00022989"/>
    </source>
</evidence>
<keyword evidence="4 8" id="KW-0812">Transmembrane</keyword>
<protein>
    <submittedName>
        <fullName evidence="11">Cation diffusion facilitator family transporter</fullName>
    </submittedName>
</protein>
<feature type="transmembrane region" description="Helical" evidence="8">
    <location>
        <begin position="30"/>
        <end position="50"/>
    </location>
</feature>
<comment type="similarity">
    <text evidence="2">Belongs to the cation diffusion facilitator (CDF) transporter (TC 2.A.4) family. SLC30A subfamily.</text>
</comment>
<feature type="domain" description="Cation efflux protein transmembrane" evidence="9">
    <location>
        <begin position="31"/>
        <end position="223"/>
    </location>
</feature>
<dbReference type="Pfam" id="PF16916">
    <property type="entry name" value="ZT_dimer"/>
    <property type="match status" value="1"/>
</dbReference>
<evidence type="ECO:0000256" key="3">
    <source>
        <dbReference type="ARBA" id="ARBA00022448"/>
    </source>
</evidence>
<evidence type="ECO:0000313" key="12">
    <source>
        <dbReference type="Proteomes" id="UP001597497"/>
    </source>
</evidence>
<feature type="transmembrane region" description="Helical" evidence="8">
    <location>
        <begin position="171"/>
        <end position="195"/>
    </location>
</feature>
<dbReference type="InterPro" id="IPR036837">
    <property type="entry name" value="Cation_efflux_CTD_sf"/>
</dbReference>
<sequence length="311" mass="33556">MGHHHHHGPGHGLHGHGHSHGIGHNNMRGLAIALIVTTSIMVLEAIGGIITHSLALLSDSGHMLSDAASLALSLTAIWIAKRPTTMGKTYGYHRFEVLAALVNSMTLFFIAGFILWEAFERIQDPPEVAGGVMMLIACIGLAANLLSAWVLMKQGDTKDNLNVRSAYLHVLGDALGSVGAIAAGAVMLLFGWFWADPVISVLVALLILRGAWGVLAGTIHILMEGTPPSIQPEEVKSSLLSLPGVSDVHDLHIWTITSGKHVIACHVVIEDTMQWQSVLACSLQLLENKYHLHHATIQVESKDFEHHPCDF</sequence>
<dbReference type="SUPFAM" id="SSF161111">
    <property type="entry name" value="Cation efflux protein transmembrane domain-like"/>
    <property type="match status" value="1"/>
</dbReference>
<dbReference type="SUPFAM" id="SSF160240">
    <property type="entry name" value="Cation efflux protein cytoplasmic domain-like"/>
    <property type="match status" value="1"/>
</dbReference>
<dbReference type="PANTHER" id="PTHR11562:SF17">
    <property type="entry name" value="RE54080P-RELATED"/>
    <property type="match status" value="1"/>
</dbReference>
<proteinExistence type="inferred from homology"/>
<reference evidence="12" key="1">
    <citation type="journal article" date="2019" name="Int. J. Syst. Evol. Microbiol.">
        <title>The Global Catalogue of Microorganisms (GCM) 10K type strain sequencing project: providing services to taxonomists for standard genome sequencing and annotation.</title>
        <authorList>
            <consortium name="The Broad Institute Genomics Platform"/>
            <consortium name="The Broad Institute Genome Sequencing Center for Infectious Disease"/>
            <person name="Wu L."/>
            <person name="Ma J."/>
        </authorList>
    </citation>
    <scope>NUCLEOTIDE SEQUENCE [LARGE SCALE GENOMIC DNA]</scope>
    <source>
        <strain evidence="12">KCTC 33676</strain>
    </source>
</reference>
<feature type="transmembrane region" description="Helical" evidence="8">
    <location>
        <begin position="128"/>
        <end position="151"/>
    </location>
</feature>
<evidence type="ECO:0000259" key="10">
    <source>
        <dbReference type="Pfam" id="PF16916"/>
    </source>
</evidence>
<evidence type="ECO:0000313" key="11">
    <source>
        <dbReference type="EMBL" id="MFD2673687.1"/>
    </source>
</evidence>
<dbReference type="InterPro" id="IPR050681">
    <property type="entry name" value="CDF/SLC30A"/>
</dbReference>